<feature type="transmembrane region" description="Helical" evidence="10">
    <location>
        <begin position="582"/>
        <end position="604"/>
    </location>
</feature>
<evidence type="ECO:0000256" key="2">
    <source>
        <dbReference type="ARBA" id="ARBA00022448"/>
    </source>
</evidence>
<feature type="region of interest" description="Disordered" evidence="9">
    <location>
        <begin position="34"/>
        <end position="245"/>
    </location>
</feature>
<feature type="domain" description="Potassium channel" evidence="11">
    <location>
        <begin position="535"/>
        <end position="608"/>
    </location>
</feature>
<evidence type="ECO:0000256" key="3">
    <source>
        <dbReference type="ARBA" id="ARBA00022692"/>
    </source>
</evidence>
<evidence type="ECO:0000256" key="4">
    <source>
        <dbReference type="ARBA" id="ARBA00022989"/>
    </source>
</evidence>
<evidence type="ECO:0000313" key="12">
    <source>
        <dbReference type="EMBL" id="CAG6660544.1"/>
    </source>
</evidence>
<dbReference type="Gene3D" id="1.10.287.70">
    <property type="match status" value="1"/>
</dbReference>
<evidence type="ECO:0000256" key="1">
    <source>
        <dbReference type="ARBA" id="ARBA00004141"/>
    </source>
</evidence>
<keyword evidence="5 8" id="KW-0406">Ion transport</keyword>
<comment type="similarity">
    <text evidence="8">Belongs to the two pore domain potassium channel (TC 1.A.1.8) family.</text>
</comment>
<keyword evidence="4 10" id="KW-1133">Transmembrane helix</keyword>
<evidence type="ECO:0000256" key="6">
    <source>
        <dbReference type="ARBA" id="ARBA00023136"/>
    </source>
</evidence>
<evidence type="ECO:0000259" key="11">
    <source>
        <dbReference type="Pfam" id="PF07885"/>
    </source>
</evidence>
<feature type="transmembrane region" description="Helical" evidence="10">
    <location>
        <begin position="560"/>
        <end position="576"/>
    </location>
</feature>
<dbReference type="Pfam" id="PF07885">
    <property type="entry name" value="Ion_trans_2"/>
    <property type="match status" value="2"/>
</dbReference>
<proteinExistence type="inferred from homology"/>
<keyword evidence="3 8" id="KW-0812">Transmembrane</keyword>
<dbReference type="PANTHER" id="PTHR11003">
    <property type="entry name" value="POTASSIUM CHANNEL, SUBFAMILY K"/>
    <property type="match status" value="1"/>
</dbReference>
<dbReference type="SUPFAM" id="SSF81324">
    <property type="entry name" value="Voltage-gated potassium channels"/>
    <property type="match status" value="2"/>
</dbReference>
<feature type="region of interest" description="Disordered" evidence="9">
    <location>
        <begin position="637"/>
        <end position="659"/>
    </location>
</feature>
<keyword evidence="2 8" id="KW-0813">Transport</keyword>
<feature type="transmembrane region" description="Helical" evidence="10">
    <location>
        <begin position="297"/>
        <end position="318"/>
    </location>
</feature>
<feature type="transmembrane region" description="Helical" evidence="10">
    <location>
        <begin position="384"/>
        <end position="405"/>
    </location>
</feature>
<organism evidence="12">
    <name type="scientific">Cacopsylla melanoneura</name>
    <dbReference type="NCBI Taxonomy" id="428564"/>
    <lineage>
        <taxon>Eukaryota</taxon>
        <taxon>Metazoa</taxon>
        <taxon>Ecdysozoa</taxon>
        <taxon>Arthropoda</taxon>
        <taxon>Hexapoda</taxon>
        <taxon>Insecta</taxon>
        <taxon>Pterygota</taxon>
        <taxon>Neoptera</taxon>
        <taxon>Paraneoptera</taxon>
        <taxon>Hemiptera</taxon>
        <taxon>Sternorrhyncha</taxon>
        <taxon>Psylloidea</taxon>
        <taxon>Psyllidae</taxon>
        <taxon>Psyllinae</taxon>
        <taxon>Cacopsylla</taxon>
    </lineage>
</organism>
<dbReference type="AlphaFoldDB" id="A0A8D8WJS2"/>
<accession>A0A8D8WJS2</accession>
<reference evidence="12" key="1">
    <citation type="submission" date="2021-05" db="EMBL/GenBank/DDBJ databases">
        <authorList>
            <person name="Alioto T."/>
            <person name="Alioto T."/>
            <person name="Gomez Garrido J."/>
        </authorList>
    </citation>
    <scope>NUCLEOTIDE SEQUENCE</scope>
</reference>
<feature type="transmembrane region" description="Helical" evidence="10">
    <location>
        <begin position="527"/>
        <end position="548"/>
    </location>
</feature>
<comment type="subcellular location">
    <subcellularLocation>
        <location evidence="1">Membrane</location>
        <topology evidence="1">Multi-pass membrane protein</topology>
    </subcellularLocation>
</comment>
<dbReference type="GO" id="GO:0005886">
    <property type="term" value="C:plasma membrane"/>
    <property type="evidence" value="ECO:0007669"/>
    <property type="project" value="TreeGrafter"/>
</dbReference>
<protein>
    <submittedName>
        <fullName evidence="12">TWiK family of potassium channels protein 7</fullName>
    </submittedName>
</protein>
<feature type="transmembrane region" description="Helical" evidence="10">
    <location>
        <begin position="417"/>
        <end position="438"/>
    </location>
</feature>
<evidence type="ECO:0000256" key="10">
    <source>
        <dbReference type="SAM" id="Phobius"/>
    </source>
</evidence>
<dbReference type="InterPro" id="IPR013099">
    <property type="entry name" value="K_chnl_dom"/>
</dbReference>
<dbReference type="InterPro" id="IPR003280">
    <property type="entry name" value="2pore_dom_K_chnl"/>
</dbReference>
<sequence>MSTVTVTEITETESNDAYTAPVVEDFENAYIVEEVKADDAKADEKGEETDDELDAEGVKEVSDGTKRKKKKLRGDLSTSQRQRAGSGDRADVNNGVPQGYSSSEETENKSTRFKRNQNNTATIRRRIIKKTADKEENKERSRRGKSEPKELIKTEVNEAAAKEKSKRTWWPWNRSKNDHRLVQTDGEQCRSKNKSDESSDEFWKSGSFRMKRKSKTSKQVKSVEDVRSKPAVSDQTQQPVKPTPPVSSIVTKEILTDEITVEIIPEPPPVQTIPSWWQFKTENAVAWRRFVTSRNRCISLFLGLCIYLGLGALAIRFIEGAFENFYKCGVKRVKRDFIDTLWDRRYGSEDEWKSLARRTLLNFENELHTAFEAGMKSYSGAQSWSFINSFLYCLQVVSTIGYGNISPSTSTGRWFTIAYAIFGIPLFLIVLADFGKLFTRGIKFMWAYVRRVYYTGSCRKVRRTAPVQEVMKGVKMVVDVAQNLRRPSQVMSPEEQKRMGAFGNQTPGTGGATPALSSYEIDEEFNLPISLALLILLLYIFTGAVAFVQWEKSWSVFDSFWFVFVSMSTIGFGDIVPQNPKFMMATVGYLIFGLALTSMCINVVQEKLSDSFRQASAKIGATIGFQVEEDTGVINPVSVAPSNDLPAVHRSTPKDKKKS</sequence>
<evidence type="ECO:0000256" key="7">
    <source>
        <dbReference type="ARBA" id="ARBA00023303"/>
    </source>
</evidence>
<dbReference type="PANTHER" id="PTHR11003:SF335">
    <property type="entry name" value="POTASSIUM CHANNEL DOMAIN-CONTAINING PROTEIN"/>
    <property type="match status" value="1"/>
</dbReference>
<feature type="compositionally biased region" description="Basic and acidic residues" evidence="9">
    <location>
        <begin position="130"/>
        <end position="163"/>
    </location>
</feature>
<name>A0A8D8WJS2_9HEMI</name>
<keyword evidence="7 8" id="KW-0407">Ion channel</keyword>
<feature type="compositionally biased region" description="Basic and acidic residues" evidence="9">
    <location>
        <begin position="34"/>
        <end position="44"/>
    </location>
</feature>
<evidence type="ECO:0000256" key="5">
    <source>
        <dbReference type="ARBA" id="ARBA00023065"/>
    </source>
</evidence>
<evidence type="ECO:0000256" key="9">
    <source>
        <dbReference type="SAM" id="MobiDB-lite"/>
    </source>
</evidence>
<feature type="compositionally biased region" description="Basic and acidic residues" evidence="9">
    <location>
        <begin position="56"/>
        <end position="65"/>
    </location>
</feature>
<dbReference type="GO" id="GO:0030322">
    <property type="term" value="P:stabilization of membrane potential"/>
    <property type="evidence" value="ECO:0007669"/>
    <property type="project" value="TreeGrafter"/>
</dbReference>
<dbReference type="PRINTS" id="PR01333">
    <property type="entry name" value="2POREKCHANEL"/>
</dbReference>
<feature type="compositionally biased region" description="Acidic residues" evidence="9">
    <location>
        <begin position="45"/>
        <end position="55"/>
    </location>
</feature>
<evidence type="ECO:0000256" key="8">
    <source>
        <dbReference type="RuleBase" id="RU003857"/>
    </source>
</evidence>
<dbReference type="GO" id="GO:0015271">
    <property type="term" value="F:outward rectifier potassium channel activity"/>
    <property type="evidence" value="ECO:0007669"/>
    <property type="project" value="TreeGrafter"/>
</dbReference>
<dbReference type="GO" id="GO:0022841">
    <property type="term" value="F:potassium ion leak channel activity"/>
    <property type="evidence" value="ECO:0007669"/>
    <property type="project" value="TreeGrafter"/>
</dbReference>
<feature type="compositionally biased region" description="Basic residues" evidence="9">
    <location>
        <begin position="209"/>
        <end position="218"/>
    </location>
</feature>
<dbReference type="EMBL" id="HBUF01197306">
    <property type="protein sequence ID" value="CAG6660544.1"/>
    <property type="molecule type" value="Transcribed_RNA"/>
</dbReference>
<keyword evidence="6 10" id="KW-0472">Membrane</keyword>
<feature type="domain" description="Potassium channel" evidence="11">
    <location>
        <begin position="380"/>
        <end position="439"/>
    </location>
</feature>
<feature type="compositionally biased region" description="Basic and acidic residues" evidence="9">
    <location>
        <begin position="175"/>
        <end position="203"/>
    </location>
</feature>